<dbReference type="Pfam" id="PF13362">
    <property type="entry name" value="Toprim_3"/>
    <property type="match status" value="1"/>
</dbReference>
<accession>A0A9Q6RYN2</accession>
<dbReference type="EMBL" id="CP015958">
    <property type="protein sequence ID" value="QLB61615.1"/>
    <property type="molecule type" value="Genomic_DNA"/>
</dbReference>
<feature type="domain" description="DUF7146" evidence="3">
    <location>
        <begin position="127"/>
        <end position="209"/>
    </location>
</feature>
<dbReference type="GO" id="GO:0016817">
    <property type="term" value="F:hydrolase activity, acting on acid anhydrides"/>
    <property type="evidence" value="ECO:0007669"/>
    <property type="project" value="InterPro"/>
</dbReference>
<reference evidence="4 5" key="1">
    <citation type="journal article" date="2014" name="Genome Announc.">
        <title>Draft Genome Sequence of the Haloacid-Degrading Burkholderia caribensis Strain MBA4.</title>
        <authorList>
            <person name="Pan Y."/>
            <person name="Kong K.F."/>
            <person name="Tsang J.S."/>
        </authorList>
    </citation>
    <scope>NUCLEOTIDE SEQUENCE [LARGE SCALE GENOMIC DNA]</scope>
    <source>
        <strain evidence="4 5">852011</strain>
    </source>
</reference>
<dbReference type="RefSeq" id="WP_257841575.1">
    <property type="nucleotide sequence ID" value="NZ_CP015958.1"/>
</dbReference>
<dbReference type="InterPro" id="IPR006171">
    <property type="entry name" value="TOPRIM_dom"/>
</dbReference>
<dbReference type="InterPro" id="IPR055570">
    <property type="entry name" value="DUF7146"/>
</dbReference>
<feature type="domain" description="Primase C-terminal 2" evidence="1">
    <location>
        <begin position="8"/>
        <end position="79"/>
    </location>
</feature>
<evidence type="ECO:0000313" key="5">
    <source>
        <dbReference type="Proteomes" id="UP000509548"/>
    </source>
</evidence>
<dbReference type="Proteomes" id="UP000509548">
    <property type="component" value="Chromosome 1"/>
</dbReference>
<dbReference type="InterPro" id="IPR034154">
    <property type="entry name" value="TOPRIM_DnaG/twinkle"/>
</dbReference>
<evidence type="ECO:0000313" key="4">
    <source>
        <dbReference type="EMBL" id="QLB61615.1"/>
    </source>
</evidence>
<name>A0A9Q6RYN2_9BURK</name>
<evidence type="ECO:0000259" key="3">
    <source>
        <dbReference type="Pfam" id="PF23639"/>
    </source>
</evidence>
<gene>
    <name evidence="4" type="ORF">A9O66_03980</name>
</gene>
<protein>
    <recommendedName>
        <fullName evidence="6">Toprim domain-containing protein</fullName>
    </recommendedName>
</protein>
<evidence type="ECO:0008006" key="6">
    <source>
        <dbReference type="Google" id="ProtNLM"/>
    </source>
</evidence>
<evidence type="ECO:0000259" key="2">
    <source>
        <dbReference type="Pfam" id="PF13362"/>
    </source>
</evidence>
<dbReference type="Pfam" id="PF08707">
    <property type="entry name" value="PriCT_2"/>
    <property type="match status" value="1"/>
</dbReference>
<dbReference type="AlphaFoldDB" id="A0A9Q6RYN2"/>
<sequence>MLSDIDRARAALFHLDAGCDRESWVRLGMAAKAAGLDLDDWLVWSASGGNYGGEREARAVWRSFSASGGVSAATLFRAAMDTGWTDASPPRQLSSRAASRADVDRPARATLDPRWLGYWRSLGAVRDIGRAYLESRACALPPADGDLRFDPDAEHPSGYVGPCLVALVTDVLTGVPISLHRTWVNADGSKSDVDPPRLLLGGHRKAGGVIRLWPDEYLTQGLAIAEGIETALSLARVFQPAWAMIDAGNLGKLPVLAGVDALTIAVDDDPAGIRAADTCAERWAWCDRDVTLVEVGHDRA</sequence>
<dbReference type="Pfam" id="PF23639">
    <property type="entry name" value="DUF7146"/>
    <property type="match status" value="1"/>
</dbReference>
<feature type="domain" description="Toprim" evidence="2">
    <location>
        <begin position="222"/>
        <end position="295"/>
    </location>
</feature>
<evidence type="ECO:0000259" key="1">
    <source>
        <dbReference type="Pfam" id="PF08707"/>
    </source>
</evidence>
<proteinExistence type="predicted"/>
<organism evidence="4 5">
    <name type="scientific">Paraburkholderia caribensis</name>
    <dbReference type="NCBI Taxonomy" id="75105"/>
    <lineage>
        <taxon>Bacteria</taxon>
        <taxon>Pseudomonadati</taxon>
        <taxon>Pseudomonadota</taxon>
        <taxon>Betaproteobacteria</taxon>
        <taxon>Burkholderiales</taxon>
        <taxon>Burkholderiaceae</taxon>
        <taxon>Paraburkholderia</taxon>
    </lineage>
</organism>
<dbReference type="CDD" id="cd01029">
    <property type="entry name" value="TOPRIM_primases"/>
    <property type="match status" value="1"/>
</dbReference>
<dbReference type="InterPro" id="IPR014819">
    <property type="entry name" value="PriCT_2"/>
</dbReference>